<dbReference type="GeneID" id="35381974"/>
<dbReference type="KEGG" id="vg:35381974"/>
<protein>
    <submittedName>
        <fullName evidence="1">Uncharacterized protein</fullName>
    </submittedName>
</protein>
<dbReference type="RefSeq" id="YP_009448228.1">
    <property type="nucleotide sequence ID" value="NC_036594.1"/>
</dbReference>
<dbReference type="Proteomes" id="UP000236316">
    <property type="component" value="Segment"/>
</dbReference>
<evidence type="ECO:0000313" key="2">
    <source>
        <dbReference type="Proteomes" id="UP000236316"/>
    </source>
</evidence>
<organism evidence="1">
    <name type="scientific">Orpheovirus IHUMI-LCC2</name>
    <dbReference type="NCBI Taxonomy" id="2023057"/>
    <lineage>
        <taxon>Viruses</taxon>
        <taxon>Varidnaviria</taxon>
        <taxon>Bamfordvirae</taxon>
        <taxon>Nucleocytoviricota</taxon>
        <taxon>Megaviricetes</taxon>
        <taxon>Pimascovirales</taxon>
        <taxon>Ocovirineae</taxon>
        <taxon>Orpheoviridae</taxon>
        <taxon>Alphaorpheovirus</taxon>
        <taxon>Alphaorpheovirus massiliense</taxon>
    </lineage>
</organism>
<reference evidence="1" key="1">
    <citation type="submission" date="2017-08" db="EMBL/GenBank/DDBJ databases">
        <authorList>
            <consortium name="Urmite Genomes"/>
        </authorList>
    </citation>
    <scope>NUCLEOTIDE SEQUENCE [LARGE SCALE GENOMIC DNA]</scope>
    <source>
        <strain evidence="1">IHUMI-LCC2</strain>
    </source>
</reference>
<sequence length="223" mass="26665">MDSLDLSEILTLYHDNKLHDSNLVDKYIQLTISEPYYEKNTVYHIDIFKSNILNCKYVGHLDDINSTVCRCVEYGLYDQLQFLLDNLDLLVSKATYLDGIKSLCKLLMLRKIDMKCYLMAKEYGFTDVNLERRISYVQELIKGKDNRKLLEYEGPKPEEYGELRYWGYRHTLYYLKYNKKDTLSIVKRLVDEWWGDCRYSAYVDRYGEHDGNAIDHIFKHRDQ</sequence>
<dbReference type="EMBL" id="LT906555">
    <property type="protein sequence ID" value="SNW61926.1"/>
    <property type="molecule type" value="Genomic_DNA"/>
</dbReference>
<proteinExistence type="predicted"/>
<keyword evidence="2" id="KW-1185">Reference proteome</keyword>
<gene>
    <name evidence="1" type="ORF">ORPV_22</name>
</gene>
<name>A0A2I2L324_9VIRU</name>
<accession>A0A2I2L324</accession>
<evidence type="ECO:0000313" key="1">
    <source>
        <dbReference type="EMBL" id="SNW61926.1"/>
    </source>
</evidence>